<evidence type="ECO:0000256" key="10">
    <source>
        <dbReference type="PROSITE-ProRule" id="PRU00560"/>
    </source>
</evidence>
<dbReference type="GO" id="GO:0006260">
    <property type="term" value="P:DNA replication"/>
    <property type="evidence" value="ECO:0007669"/>
    <property type="project" value="InterPro"/>
</dbReference>
<organism evidence="15">
    <name type="scientific">Moorella thermoacetica (strain ATCC 39073 / JCM 9320)</name>
    <dbReference type="NCBI Taxonomy" id="264732"/>
    <lineage>
        <taxon>Bacteria</taxon>
        <taxon>Bacillati</taxon>
        <taxon>Bacillota</taxon>
        <taxon>Clostridia</taxon>
        <taxon>Neomoorellales</taxon>
        <taxon>Neomoorellaceae</taxon>
        <taxon>Neomoorella</taxon>
    </lineage>
</organism>
<evidence type="ECO:0000256" key="3">
    <source>
        <dbReference type="ARBA" id="ARBA00022801"/>
    </source>
</evidence>
<dbReference type="CDD" id="cd18807">
    <property type="entry name" value="SF1_C_UvrD"/>
    <property type="match status" value="1"/>
</dbReference>
<dbReference type="GO" id="GO:0043138">
    <property type="term" value="F:3'-5' DNA helicase activity"/>
    <property type="evidence" value="ECO:0007669"/>
    <property type="project" value="UniProtKB-EC"/>
</dbReference>
<feature type="domain" description="UvrD-like helicase ATP-binding" evidence="13">
    <location>
        <begin position="9"/>
        <end position="287"/>
    </location>
</feature>
<comment type="catalytic activity">
    <reaction evidence="8">
        <text>Couples ATP hydrolysis with the unwinding of duplex DNA by translocating in the 3'-5' direction.</text>
        <dbReference type="EC" id="5.6.2.4"/>
    </reaction>
</comment>
<dbReference type="InterPro" id="IPR014017">
    <property type="entry name" value="DNA_helicase_UvrD-like_C"/>
</dbReference>
<dbReference type="FunFam" id="1.10.10.160:FF:000001">
    <property type="entry name" value="ATP-dependent DNA helicase"/>
    <property type="match status" value="1"/>
</dbReference>
<dbReference type="PROSITE" id="PS51217">
    <property type="entry name" value="UVRD_HELICASE_CTER"/>
    <property type="match status" value="1"/>
</dbReference>
<keyword evidence="2 10" id="KW-0547">Nucleotide-binding</keyword>
<dbReference type="NCBIfam" id="TIGR01073">
    <property type="entry name" value="pcrA"/>
    <property type="match status" value="1"/>
</dbReference>
<dbReference type="PROSITE" id="PS51198">
    <property type="entry name" value="UVRD_HELICASE_ATP_BIND"/>
    <property type="match status" value="1"/>
</dbReference>
<dbReference type="GO" id="GO:0016887">
    <property type="term" value="F:ATP hydrolysis activity"/>
    <property type="evidence" value="ECO:0007669"/>
    <property type="project" value="RHEA"/>
</dbReference>
<dbReference type="EC" id="5.6.2.4" evidence="11"/>
<dbReference type="InterPro" id="IPR013986">
    <property type="entry name" value="DExx_box_DNA_helicase_dom_sf"/>
</dbReference>
<evidence type="ECO:0000256" key="11">
    <source>
        <dbReference type="RuleBase" id="RU364053"/>
    </source>
</evidence>
<evidence type="ECO:0000256" key="12">
    <source>
        <dbReference type="SAM" id="MobiDB-lite"/>
    </source>
</evidence>
<dbReference type="Gene3D" id="1.10.10.160">
    <property type="match status" value="1"/>
</dbReference>
<dbReference type="KEGG" id="mta:Moth_2014"/>
<keyword evidence="3 10" id="KW-0378">Hydrolase</keyword>
<evidence type="ECO:0000256" key="2">
    <source>
        <dbReference type="ARBA" id="ARBA00022741"/>
    </source>
</evidence>
<dbReference type="Gene3D" id="3.40.50.300">
    <property type="entry name" value="P-loop containing nucleotide triphosphate hydrolases"/>
    <property type="match status" value="2"/>
</dbReference>
<dbReference type="PANTHER" id="PTHR11070">
    <property type="entry name" value="UVRD / RECB / PCRA DNA HELICASE FAMILY MEMBER"/>
    <property type="match status" value="1"/>
</dbReference>
<evidence type="ECO:0000256" key="5">
    <source>
        <dbReference type="ARBA" id="ARBA00022840"/>
    </source>
</evidence>
<dbReference type="InterPro" id="IPR014016">
    <property type="entry name" value="UvrD-like_ATP-bd"/>
</dbReference>
<dbReference type="EMBL" id="CP000232">
    <property type="protein sequence ID" value="ABC20310.1"/>
    <property type="molecule type" value="Genomic_DNA"/>
</dbReference>
<evidence type="ECO:0000256" key="8">
    <source>
        <dbReference type="ARBA" id="ARBA00034617"/>
    </source>
</evidence>
<dbReference type="GO" id="GO:0005829">
    <property type="term" value="C:cytosol"/>
    <property type="evidence" value="ECO:0007669"/>
    <property type="project" value="TreeGrafter"/>
</dbReference>
<dbReference type="Gene3D" id="1.10.486.10">
    <property type="entry name" value="PCRA, domain 4"/>
    <property type="match status" value="1"/>
</dbReference>
<dbReference type="eggNOG" id="COG0210">
    <property type="taxonomic scope" value="Bacteria"/>
</dbReference>
<dbReference type="CDD" id="cd17932">
    <property type="entry name" value="DEXQc_UvrD"/>
    <property type="match status" value="1"/>
</dbReference>
<dbReference type="SUPFAM" id="SSF52540">
    <property type="entry name" value="P-loop containing nucleoside triphosphate hydrolases"/>
    <property type="match status" value="1"/>
</dbReference>
<name>Q2RGX9_MOOTA</name>
<evidence type="ECO:0000256" key="4">
    <source>
        <dbReference type="ARBA" id="ARBA00022806"/>
    </source>
</evidence>
<dbReference type="HOGENOM" id="CLU_004585_5_2_9"/>
<sequence length="729" mass="82562">MKVLADFMALLNGPQQEAVKHRGTPLLVLAGAGSGKTRVLTYRVAALIQEGVRPENILAVTFTNKAAQEMKERLEGLVGEAARGLWVSTFHSACVRILRREAHLLGYRPNFVIYDTDDQQAALKEVLKELDLDDKKYPPRSLAQVISMAKNDLKTPERFLDGAATFREQQQGQIYRRYQEKLRELNAMDFDDLIMQTVFLWQQNPLVLRYYQQRWQHILVDEYQDTNHAQYILVRLLAGKGDNLCVVGDPDQGIYGWRGADIGNILAFEEDFPRARVILLEENYRSTRPILQAANAVIQHNEGRREKRLWTRRREGELLHLYRATDERDEGRFIAGEVYRRHQQEGRPFSDFAVLYRTHAQSRALEEAFIQAGVPYEIVGGLKFYQRKEIKDILAYLRVIANPDDSLSLLRIINVPRRGIGEATLARLEAAATSEGESLYRVLERVDTIPGIPARGRQALRELVEMLDNLRQQQEKITVTDLVATILQETGYQAELEAERTPEAQARLENLKEFQTVTRSYDQGAPESSLGDFLTQVALVAESDTYSGNAAVALMTMHTAKGLEFPVVFLAGLEEGVFPHFRSLDDPAEMEEERRLCYVGMTRAREVLYLTHAWTRNLYGSTMSNPPSRFLDEIPADLIQGEGTGLRSGVLSRTSEERDDRGRSTRRQPAPARSTRASWQVGDKVQHDAWGLGVIVKISGEGDDAIISVAFPGRGIKQLALRYAPIRKA</sequence>
<keyword evidence="6 11" id="KW-0238">DNA-binding</keyword>
<keyword evidence="4 10" id="KW-0347">Helicase</keyword>
<reference evidence="15" key="1">
    <citation type="submission" date="2005-12" db="EMBL/GenBank/DDBJ databases">
        <title>Complete sequence of Moorella thermoacetica ATCC 39073.</title>
        <authorList>
            <consortium name="US DOE Joint Genome Institute"/>
            <person name="Copeland A."/>
            <person name="Lucas S."/>
            <person name="Lapidus A."/>
            <person name="Barry K."/>
            <person name="Detter J.C."/>
            <person name="Glavina T."/>
            <person name="Hammon N."/>
            <person name="Israni S."/>
            <person name="Pitluck S."/>
            <person name="Chertkov O."/>
            <person name="Saunders E.H."/>
            <person name="Brettin T."/>
            <person name="Bruce D."/>
            <person name="Han C."/>
            <person name="Tapia R."/>
            <person name="Gilna P."/>
            <person name="Schmutz J."/>
            <person name="Larimer F."/>
            <person name="Land M."/>
            <person name="Kyrpides N."/>
            <person name="Anderson I."/>
            <person name="Richardson P."/>
            <person name="Ragsdale S."/>
        </authorList>
    </citation>
    <scope>NUCLEOTIDE SEQUENCE</scope>
    <source>
        <strain evidence="15">ATCC 39073</strain>
    </source>
</reference>
<evidence type="ECO:0000256" key="1">
    <source>
        <dbReference type="ARBA" id="ARBA00009922"/>
    </source>
</evidence>
<accession>Q2RGX9</accession>
<protein>
    <recommendedName>
        <fullName evidence="11">ATP-dependent DNA helicase</fullName>
        <ecNumber evidence="11">5.6.2.4</ecNumber>
    </recommendedName>
</protein>
<evidence type="ECO:0000256" key="7">
    <source>
        <dbReference type="ARBA" id="ARBA00023235"/>
    </source>
</evidence>
<dbReference type="PATRIC" id="fig|264732.11.peg.2184"/>
<feature type="region of interest" description="Disordered" evidence="12">
    <location>
        <begin position="643"/>
        <end position="679"/>
    </location>
</feature>
<dbReference type="PANTHER" id="PTHR11070:SF2">
    <property type="entry name" value="ATP-DEPENDENT DNA HELICASE SRS2"/>
    <property type="match status" value="1"/>
</dbReference>
<dbReference type="GO" id="GO:0005524">
    <property type="term" value="F:ATP binding"/>
    <property type="evidence" value="ECO:0007669"/>
    <property type="project" value="UniProtKB-UniRule"/>
</dbReference>
<dbReference type="InterPro" id="IPR000212">
    <property type="entry name" value="DNA_helicase_UvrD/REP"/>
</dbReference>
<dbReference type="InterPro" id="IPR027417">
    <property type="entry name" value="P-loop_NTPase"/>
</dbReference>
<feature type="compositionally biased region" description="Basic and acidic residues" evidence="12">
    <location>
        <begin position="654"/>
        <end position="663"/>
    </location>
</feature>
<feature type="domain" description="UvrD-like helicase C-terminal" evidence="14">
    <location>
        <begin position="288"/>
        <end position="562"/>
    </location>
</feature>
<evidence type="ECO:0000256" key="9">
    <source>
        <dbReference type="ARBA" id="ARBA00048988"/>
    </source>
</evidence>
<keyword evidence="7" id="KW-0413">Isomerase</keyword>
<keyword evidence="5 10" id="KW-0067">ATP-binding</keyword>
<gene>
    <name evidence="15" type="ordered locus">Moth_2014</name>
</gene>
<feature type="binding site" evidence="10">
    <location>
        <begin position="30"/>
        <end position="37"/>
    </location>
    <ligand>
        <name>ATP</name>
        <dbReference type="ChEBI" id="CHEBI:30616"/>
    </ligand>
</feature>
<dbReference type="GO" id="GO:0003677">
    <property type="term" value="F:DNA binding"/>
    <property type="evidence" value="ECO:0007669"/>
    <property type="project" value="UniProtKB-KW"/>
</dbReference>
<comment type="similarity">
    <text evidence="1 11">Belongs to the helicase family. UvrD subfamily.</text>
</comment>
<evidence type="ECO:0000313" key="15">
    <source>
        <dbReference type="EMBL" id="ABC20310.1"/>
    </source>
</evidence>
<dbReference type="InterPro" id="IPR005751">
    <property type="entry name" value="ATP-dep_DNA_helicase_PcrA"/>
</dbReference>
<comment type="catalytic activity">
    <reaction evidence="9 11">
        <text>ATP + H2O = ADP + phosphate + H(+)</text>
        <dbReference type="Rhea" id="RHEA:13065"/>
        <dbReference type="ChEBI" id="CHEBI:15377"/>
        <dbReference type="ChEBI" id="CHEBI:15378"/>
        <dbReference type="ChEBI" id="CHEBI:30616"/>
        <dbReference type="ChEBI" id="CHEBI:43474"/>
        <dbReference type="ChEBI" id="CHEBI:456216"/>
        <dbReference type="EC" id="5.6.2.4"/>
    </reaction>
</comment>
<evidence type="ECO:0000256" key="6">
    <source>
        <dbReference type="ARBA" id="ARBA00023125"/>
    </source>
</evidence>
<evidence type="ECO:0000259" key="14">
    <source>
        <dbReference type="PROSITE" id="PS51217"/>
    </source>
</evidence>
<dbReference type="GO" id="GO:0033202">
    <property type="term" value="C:DNA helicase complex"/>
    <property type="evidence" value="ECO:0007669"/>
    <property type="project" value="TreeGrafter"/>
</dbReference>
<dbReference type="GO" id="GO:0000725">
    <property type="term" value="P:recombinational repair"/>
    <property type="evidence" value="ECO:0007669"/>
    <property type="project" value="TreeGrafter"/>
</dbReference>
<dbReference type="EnsemblBacteria" id="ABC20310">
    <property type="protein sequence ID" value="ABC20310"/>
    <property type="gene ID" value="Moth_2014"/>
</dbReference>
<dbReference type="GO" id="GO:0009314">
    <property type="term" value="P:response to radiation"/>
    <property type="evidence" value="ECO:0007669"/>
    <property type="project" value="UniProtKB-ARBA"/>
</dbReference>
<dbReference type="Pfam" id="PF00580">
    <property type="entry name" value="UvrD-helicase"/>
    <property type="match status" value="1"/>
</dbReference>
<evidence type="ECO:0000259" key="13">
    <source>
        <dbReference type="PROSITE" id="PS51198"/>
    </source>
</evidence>
<dbReference type="Pfam" id="PF21196">
    <property type="entry name" value="PcrA_UvrD_tudor"/>
    <property type="match status" value="1"/>
</dbReference>
<dbReference type="AlphaFoldDB" id="Q2RGX9"/>
<proteinExistence type="inferred from homology"/>
<dbReference type="Pfam" id="PF13361">
    <property type="entry name" value="UvrD_C"/>
    <property type="match status" value="1"/>
</dbReference>
<dbReference type="FunFam" id="1.10.486.10:FF:000003">
    <property type="entry name" value="ATP-dependent DNA helicase"/>
    <property type="match status" value="1"/>
</dbReference>
<dbReference type="OrthoDB" id="9810135at2"/>
<dbReference type="STRING" id="264732.Moth_2014"/>